<protein>
    <submittedName>
        <fullName evidence="2">Uncharacterized protein</fullName>
    </submittedName>
</protein>
<evidence type="ECO:0000313" key="3">
    <source>
        <dbReference type="Proteomes" id="UP000003704"/>
    </source>
</evidence>
<gene>
    <name evidence="2" type="ORF">WQQ_17850</name>
</gene>
<dbReference type="EMBL" id="AKGD01000001">
    <property type="protein sequence ID" value="EIT71648.1"/>
    <property type="molecule type" value="Genomic_DNA"/>
</dbReference>
<evidence type="ECO:0000256" key="1">
    <source>
        <dbReference type="SAM" id="MobiDB-lite"/>
    </source>
</evidence>
<accession>I8TD75</accession>
<evidence type="ECO:0000313" key="2">
    <source>
        <dbReference type="EMBL" id="EIT71648.1"/>
    </source>
</evidence>
<proteinExistence type="predicted"/>
<dbReference type="Proteomes" id="UP000003704">
    <property type="component" value="Unassembled WGS sequence"/>
</dbReference>
<organism evidence="2 3">
    <name type="scientific">Hydrocarboniphaga effusa AP103</name>
    <dbReference type="NCBI Taxonomy" id="1172194"/>
    <lineage>
        <taxon>Bacteria</taxon>
        <taxon>Pseudomonadati</taxon>
        <taxon>Pseudomonadota</taxon>
        <taxon>Gammaproteobacteria</taxon>
        <taxon>Nevskiales</taxon>
        <taxon>Nevskiaceae</taxon>
        <taxon>Hydrocarboniphaga</taxon>
    </lineage>
</organism>
<sequence length="52" mass="5695">MSASTLTLSLNEKAALEGRPFRLKHQQSRISVVSEGRSRQAGAQKPERAQST</sequence>
<feature type="region of interest" description="Disordered" evidence="1">
    <location>
        <begin position="27"/>
        <end position="52"/>
    </location>
</feature>
<comment type="caution">
    <text evidence="2">The sequence shown here is derived from an EMBL/GenBank/DDBJ whole genome shotgun (WGS) entry which is preliminary data.</text>
</comment>
<dbReference type="STRING" id="1172194.WQQ_17850"/>
<reference evidence="2 3" key="1">
    <citation type="journal article" date="2012" name="J. Bacteriol.">
        <title>Genome Sequence of n-Alkane-Degrading Hydrocarboniphaga effusa Strain AP103T (ATCC BAA-332T).</title>
        <authorList>
            <person name="Chang H.K."/>
            <person name="Zylstra G.J."/>
            <person name="Chae J.C."/>
        </authorList>
    </citation>
    <scope>NUCLEOTIDE SEQUENCE [LARGE SCALE GENOMIC DNA]</scope>
    <source>
        <strain evidence="2 3">AP103</strain>
    </source>
</reference>
<keyword evidence="3" id="KW-1185">Reference proteome</keyword>
<dbReference type="AlphaFoldDB" id="I8TD75"/>
<name>I8TD75_9GAMM</name>